<dbReference type="AlphaFoldDB" id="A0A095AK68"/>
<protein>
    <submittedName>
        <fullName evidence="1">Uncharacterized protein</fullName>
    </submittedName>
</protein>
<sequence length="117" mass="13661">MKFTRNRNFPAEAMFRSRIWTVFNAMLSSKLVKGHGHNPNIRSFNVVDEVFIKSYLGKNRWEPTKFVRKRGKVFCGVRGTFGTCIRHTNQIHNDKRTMRTQNNQPNLSLELISDTST</sequence>
<accession>A0A095AK68</accession>
<dbReference type="EMBL" id="KL250613">
    <property type="protein sequence ID" value="KGB34486.1"/>
    <property type="molecule type" value="Genomic_DNA"/>
</dbReference>
<organism evidence="1">
    <name type="scientific">Schistosoma haematobium</name>
    <name type="common">Blood fluke</name>
    <dbReference type="NCBI Taxonomy" id="6185"/>
    <lineage>
        <taxon>Eukaryota</taxon>
        <taxon>Metazoa</taxon>
        <taxon>Spiralia</taxon>
        <taxon>Lophotrochozoa</taxon>
        <taxon>Platyhelminthes</taxon>
        <taxon>Trematoda</taxon>
        <taxon>Digenea</taxon>
        <taxon>Strigeidida</taxon>
        <taxon>Schistosomatoidea</taxon>
        <taxon>Schistosomatidae</taxon>
        <taxon>Schistosoma</taxon>
    </lineage>
</organism>
<evidence type="ECO:0000313" key="1">
    <source>
        <dbReference type="EMBL" id="KGB34486.1"/>
    </source>
</evidence>
<name>A0A095AK68_SCHHA</name>
<reference evidence="1" key="1">
    <citation type="journal article" date="2012" name="Nat. Genet.">
        <title>Whole-genome sequence of Schistosoma haematobium.</title>
        <authorList>
            <person name="Young N.D."/>
            <person name="Jex A.R."/>
            <person name="Li B."/>
            <person name="Liu S."/>
            <person name="Yang L."/>
            <person name="Xiong Z."/>
            <person name="Li Y."/>
            <person name="Cantacessi C."/>
            <person name="Hall R.S."/>
            <person name="Xu X."/>
            <person name="Chen F."/>
            <person name="Wu X."/>
            <person name="Zerlotini A."/>
            <person name="Oliveira G."/>
            <person name="Hofmann A."/>
            <person name="Zhang G."/>
            <person name="Fang X."/>
            <person name="Kang Y."/>
            <person name="Campbell B.E."/>
            <person name="Loukas A."/>
            <person name="Ranganathan S."/>
            <person name="Rollinson D."/>
            <person name="Rinaldi G."/>
            <person name="Brindley P.J."/>
            <person name="Yang H."/>
            <person name="Wang J."/>
            <person name="Wang J."/>
            <person name="Gasser R.B."/>
        </authorList>
    </citation>
    <scope>NUCLEOTIDE SEQUENCE [LARGE SCALE GENOMIC DNA]</scope>
</reference>
<gene>
    <name evidence="1" type="ORF">MS3_02696</name>
</gene>
<proteinExistence type="predicted"/>